<dbReference type="EMBL" id="MT144197">
    <property type="protein sequence ID" value="QJA50465.1"/>
    <property type="molecule type" value="Genomic_DNA"/>
</dbReference>
<evidence type="ECO:0000313" key="2">
    <source>
        <dbReference type="EMBL" id="QJI00719.1"/>
    </source>
</evidence>
<protein>
    <submittedName>
        <fullName evidence="1">Uncharacterized protein</fullName>
    </submittedName>
</protein>
<organism evidence="1">
    <name type="scientific">viral metagenome</name>
    <dbReference type="NCBI Taxonomy" id="1070528"/>
    <lineage>
        <taxon>unclassified sequences</taxon>
        <taxon>metagenomes</taxon>
        <taxon>organismal metagenomes</taxon>
    </lineage>
</organism>
<gene>
    <name evidence="1" type="ORF">TM448A01781_0008</name>
    <name evidence="2" type="ORF">TM448B02092_0015</name>
</gene>
<dbReference type="AlphaFoldDB" id="A0A6H1ZT62"/>
<dbReference type="EMBL" id="MT144871">
    <property type="protein sequence ID" value="QJI00719.1"/>
    <property type="molecule type" value="Genomic_DNA"/>
</dbReference>
<accession>A0A6H1ZT62</accession>
<evidence type="ECO:0000313" key="1">
    <source>
        <dbReference type="EMBL" id="QJA50465.1"/>
    </source>
</evidence>
<reference evidence="1" key="1">
    <citation type="submission" date="2020-03" db="EMBL/GenBank/DDBJ databases">
        <title>The deep terrestrial virosphere.</title>
        <authorList>
            <person name="Holmfeldt K."/>
            <person name="Nilsson E."/>
            <person name="Simone D."/>
            <person name="Lopez-Fernandez M."/>
            <person name="Wu X."/>
            <person name="de Brujin I."/>
            <person name="Lundin D."/>
            <person name="Andersson A."/>
            <person name="Bertilsson S."/>
            <person name="Dopson M."/>
        </authorList>
    </citation>
    <scope>NUCLEOTIDE SEQUENCE</scope>
    <source>
        <strain evidence="1">TM448A01781</strain>
        <strain evidence="2">TM448B02092</strain>
    </source>
</reference>
<sequence>MIEEELELEIICTGCNKHFKKFKEMLIWHIPKRMLEELELKQRPHLKCPYCRANRFIIHVIKDKYGEYPP</sequence>
<name>A0A6H1ZT62_9ZZZZ</name>
<proteinExistence type="predicted"/>